<dbReference type="PANTHER" id="PTHR30231:SF7">
    <property type="entry name" value="BLR4117 PROTEIN"/>
    <property type="match status" value="1"/>
</dbReference>
<dbReference type="GO" id="GO:0008408">
    <property type="term" value="F:3'-5' exonuclease activity"/>
    <property type="evidence" value="ECO:0007669"/>
    <property type="project" value="TreeGrafter"/>
</dbReference>
<dbReference type="AlphaFoldDB" id="A0A4R5W541"/>
<dbReference type="GO" id="GO:0005829">
    <property type="term" value="C:cytosol"/>
    <property type="evidence" value="ECO:0007669"/>
    <property type="project" value="TreeGrafter"/>
</dbReference>
<dbReference type="Gene3D" id="3.30.420.10">
    <property type="entry name" value="Ribonuclease H-like superfamily/Ribonuclease H"/>
    <property type="match status" value="1"/>
</dbReference>
<dbReference type="SMART" id="SM00479">
    <property type="entry name" value="EXOIII"/>
    <property type="match status" value="1"/>
</dbReference>
<dbReference type="SUPFAM" id="SSF53098">
    <property type="entry name" value="Ribonuclease H-like"/>
    <property type="match status" value="1"/>
</dbReference>
<comment type="caution">
    <text evidence="2">The sequence shown here is derived from an EMBL/GenBank/DDBJ whole genome shotgun (WGS) entry which is preliminary data.</text>
</comment>
<name>A0A4R5W541_9BURK</name>
<keyword evidence="2" id="KW-0269">Exonuclease</keyword>
<dbReference type="Proteomes" id="UP000294829">
    <property type="component" value="Unassembled WGS sequence"/>
</dbReference>
<feature type="domain" description="Exonuclease" evidence="1">
    <location>
        <begin position="29"/>
        <end position="202"/>
    </location>
</feature>
<dbReference type="NCBIfam" id="NF006601">
    <property type="entry name" value="PRK09145.1"/>
    <property type="match status" value="1"/>
</dbReference>
<organism evidence="2 3">
    <name type="scientific">Sapientia aquatica</name>
    <dbReference type="NCBI Taxonomy" id="1549640"/>
    <lineage>
        <taxon>Bacteria</taxon>
        <taxon>Pseudomonadati</taxon>
        <taxon>Pseudomonadota</taxon>
        <taxon>Betaproteobacteria</taxon>
        <taxon>Burkholderiales</taxon>
        <taxon>Oxalobacteraceae</taxon>
        <taxon>Sapientia</taxon>
    </lineage>
</organism>
<proteinExistence type="predicted"/>
<dbReference type="GO" id="GO:0006259">
    <property type="term" value="P:DNA metabolic process"/>
    <property type="evidence" value="ECO:0007669"/>
    <property type="project" value="UniProtKB-ARBA"/>
</dbReference>
<gene>
    <name evidence="2" type="ORF">E2I14_04945</name>
</gene>
<dbReference type="InterPro" id="IPR013520">
    <property type="entry name" value="Ribonucl_H"/>
</dbReference>
<sequence length="203" mass="23003">MLTALRRAWLRRQLSDPSYAFLFDQESDELVSFDCETTSLNVKKAEILSIGAVKIRNNRILTSESFYVIVKPEGIMEASNVKIHGLRPKDVSNGIPVAEAIKQLLDFIGARPLVGYYLEYDIKVINKFLKPMIGIGLPNKAIEVSGIYYDQEIKTKRDGYVDLRMASIIETLQLPDLPRHDALNDAINVALMYLMLQARADKR</sequence>
<keyword evidence="3" id="KW-1185">Reference proteome</keyword>
<dbReference type="GO" id="GO:0003676">
    <property type="term" value="F:nucleic acid binding"/>
    <property type="evidence" value="ECO:0007669"/>
    <property type="project" value="InterPro"/>
</dbReference>
<evidence type="ECO:0000259" key="1">
    <source>
        <dbReference type="SMART" id="SM00479"/>
    </source>
</evidence>
<keyword evidence="2" id="KW-0378">Hydrolase</keyword>
<dbReference type="CDD" id="cd06127">
    <property type="entry name" value="DEDDh"/>
    <property type="match status" value="1"/>
</dbReference>
<dbReference type="EMBL" id="SMYL01000002">
    <property type="protein sequence ID" value="TDK67116.1"/>
    <property type="molecule type" value="Genomic_DNA"/>
</dbReference>
<evidence type="ECO:0000313" key="3">
    <source>
        <dbReference type="Proteomes" id="UP000294829"/>
    </source>
</evidence>
<protein>
    <submittedName>
        <fullName evidence="2">3'-5' exonuclease</fullName>
    </submittedName>
</protein>
<dbReference type="OrthoDB" id="9804290at2"/>
<accession>A0A4R5W541</accession>
<dbReference type="InterPro" id="IPR012337">
    <property type="entry name" value="RNaseH-like_sf"/>
</dbReference>
<dbReference type="PANTHER" id="PTHR30231">
    <property type="entry name" value="DNA POLYMERASE III SUBUNIT EPSILON"/>
    <property type="match status" value="1"/>
</dbReference>
<dbReference type="RefSeq" id="WP_133326043.1">
    <property type="nucleotide sequence ID" value="NZ_SMYL01000002.1"/>
</dbReference>
<reference evidence="2 3" key="1">
    <citation type="submission" date="2019-03" db="EMBL/GenBank/DDBJ databases">
        <title>Sapientia aquatica gen. nov., sp. nov., isolated from a crater lake.</title>
        <authorList>
            <person name="Felfoldi T."/>
            <person name="Szabo A."/>
            <person name="Toth E."/>
            <person name="Schumann P."/>
            <person name="Keki Z."/>
            <person name="Marialigeti K."/>
            <person name="Mathe I."/>
        </authorList>
    </citation>
    <scope>NUCLEOTIDE SEQUENCE [LARGE SCALE GENOMIC DNA]</scope>
    <source>
        <strain evidence="2 3">SA-152</strain>
    </source>
</reference>
<evidence type="ECO:0000313" key="2">
    <source>
        <dbReference type="EMBL" id="TDK67116.1"/>
    </source>
</evidence>
<dbReference type="Pfam" id="PF00929">
    <property type="entry name" value="RNase_T"/>
    <property type="match status" value="1"/>
</dbReference>
<dbReference type="InterPro" id="IPR036397">
    <property type="entry name" value="RNaseH_sf"/>
</dbReference>
<keyword evidence="2" id="KW-0540">Nuclease</keyword>